<name>W4UPD7_9BACE</name>
<dbReference type="Pfam" id="PF06835">
    <property type="entry name" value="LptC"/>
    <property type="match status" value="1"/>
</dbReference>
<dbReference type="AlphaFoldDB" id="W4UPD7"/>
<organism evidence="2 3">
    <name type="scientific">Bacteroides reticulotermitis JCM 10512</name>
    <dbReference type="NCBI Taxonomy" id="1445607"/>
    <lineage>
        <taxon>Bacteria</taxon>
        <taxon>Pseudomonadati</taxon>
        <taxon>Bacteroidota</taxon>
        <taxon>Bacteroidia</taxon>
        <taxon>Bacteroidales</taxon>
        <taxon>Bacteroidaceae</taxon>
        <taxon>Bacteroides</taxon>
    </lineage>
</organism>
<dbReference type="STRING" id="1445607.JCM10512_699"/>
<evidence type="ECO:0008006" key="4">
    <source>
        <dbReference type="Google" id="ProtNLM"/>
    </source>
</evidence>
<dbReference type="Proteomes" id="UP000019131">
    <property type="component" value="Unassembled WGS sequence"/>
</dbReference>
<dbReference type="GO" id="GO:0015221">
    <property type="term" value="F:lipopolysaccharide transmembrane transporter activity"/>
    <property type="evidence" value="ECO:0007669"/>
    <property type="project" value="InterPro"/>
</dbReference>
<evidence type="ECO:0000313" key="3">
    <source>
        <dbReference type="Proteomes" id="UP000019131"/>
    </source>
</evidence>
<keyword evidence="1" id="KW-1133">Transmembrane helix</keyword>
<keyword evidence="1" id="KW-0472">Membrane</keyword>
<dbReference type="InterPro" id="IPR026265">
    <property type="entry name" value="LptC"/>
</dbReference>
<dbReference type="NCBIfam" id="TIGR04409">
    <property type="entry name" value="LptC_YrbK"/>
    <property type="match status" value="1"/>
</dbReference>
<evidence type="ECO:0000313" key="2">
    <source>
        <dbReference type="EMBL" id="GAE82493.1"/>
    </source>
</evidence>
<gene>
    <name evidence="2" type="ORF">JCM10512_699</name>
</gene>
<feature type="transmembrane region" description="Helical" evidence="1">
    <location>
        <begin position="12"/>
        <end position="34"/>
    </location>
</feature>
<dbReference type="Gene3D" id="2.60.450.10">
    <property type="entry name" value="Lipopolysaccharide (LPS) transport protein A like domain"/>
    <property type="match status" value="1"/>
</dbReference>
<dbReference type="GO" id="GO:0005886">
    <property type="term" value="C:plasma membrane"/>
    <property type="evidence" value="ECO:0007669"/>
    <property type="project" value="InterPro"/>
</dbReference>
<dbReference type="InterPro" id="IPR010664">
    <property type="entry name" value="LipoPS_assembly_LptC-rel"/>
</dbReference>
<dbReference type="EMBL" id="BAIV01000003">
    <property type="protein sequence ID" value="GAE82493.1"/>
    <property type="molecule type" value="Genomic_DNA"/>
</dbReference>
<protein>
    <recommendedName>
        <fullName evidence="4">LPS export ABC transporter periplasmic protein LptC</fullName>
    </recommendedName>
</protein>
<sequence>MNEIAMLRKRSNSLLYTSMSITIVLGATVMLLLFSSCDGKKKTLGDAIIERDSLPVMKTLGVTTLISDSGVTRYRVKTEEWLMFDRKKPSYWAFEKGVYLEQFDSVFHIEASIKADTAYFYDKEKLWKLIGDVDIQNRKGERFNTELLYWNQATQKVYTDKFIRIQQPDRIIHSYGFDSNEQLTVYTFRNMDGIFYVDENASTAPAATDSLKKDSVKK</sequence>
<reference evidence="2 3" key="1">
    <citation type="journal article" date="2014" name="Genome Announc.">
        <title>Draft Genome Sequence of Bacteroides reticulotermitis Strain JCM 10512T, Isolated from the Gut of a Termite.</title>
        <authorList>
            <person name="Yuki M."/>
            <person name="Oshima K."/>
            <person name="Suda W."/>
            <person name="Sakamoto M."/>
            <person name="Iida T."/>
            <person name="Hattori M."/>
            <person name="Ohkuma M."/>
        </authorList>
    </citation>
    <scope>NUCLEOTIDE SEQUENCE [LARGE SCALE GENOMIC DNA]</scope>
    <source>
        <strain evidence="2 3">JCM 10512</strain>
    </source>
</reference>
<accession>W4UPD7</accession>
<keyword evidence="3" id="KW-1185">Reference proteome</keyword>
<keyword evidence="1" id="KW-0812">Transmembrane</keyword>
<proteinExistence type="predicted"/>
<comment type="caution">
    <text evidence="2">The sequence shown here is derived from an EMBL/GenBank/DDBJ whole genome shotgun (WGS) entry which is preliminary data.</text>
</comment>
<evidence type="ECO:0000256" key="1">
    <source>
        <dbReference type="SAM" id="Phobius"/>
    </source>
</evidence>